<protein>
    <submittedName>
        <fullName evidence="2">Stage II sporulation protein P</fullName>
    </submittedName>
</protein>
<dbReference type="OrthoDB" id="1633470at2"/>
<dbReference type="Pfam" id="PF07454">
    <property type="entry name" value="SpoIIP"/>
    <property type="match status" value="1"/>
</dbReference>
<dbReference type="InterPro" id="IPR010897">
    <property type="entry name" value="Spore_II_P"/>
</dbReference>
<evidence type="ECO:0000256" key="1">
    <source>
        <dbReference type="SAM" id="MobiDB-lite"/>
    </source>
</evidence>
<proteinExistence type="predicted"/>
<evidence type="ECO:0000313" key="2">
    <source>
        <dbReference type="EMBL" id="RFZ79473.1"/>
    </source>
</evidence>
<name>A0A3E2NEU0_9FIRM</name>
<dbReference type="AlphaFoldDB" id="A0A3E2NEU0"/>
<dbReference type="EMBL" id="QOHO01000023">
    <property type="protein sequence ID" value="RFZ79473.1"/>
    <property type="molecule type" value="Genomic_DNA"/>
</dbReference>
<comment type="caution">
    <text evidence="2">The sequence shown here is derived from an EMBL/GenBank/DDBJ whole genome shotgun (WGS) entry which is preliminary data.</text>
</comment>
<gene>
    <name evidence="2" type="ORF">DS742_07960</name>
</gene>
<evidence type="ECO:0000313" key="3">
    <source>
        <dbReference type="Proteomes" id="UP000260680"/>
    </source>
</evidence>
<accession>A0A3E2NEU0</accession>
<dbReference type="Proteomes" id="UP000260680">
    <property type="component" value="Unassembled WGS sequence"/>
</dbReference>
<feature type="compositionally biased region" description="Polar residues" evidence="1">
    <location>
        <begin position="159"/>
        <end position="180"/>
    </location>
</feature>
<dbReference type="NCBIfam" id="TIGR02867">
    <property type="entry name" value="spore_II_P"/>
    <property type="match status" value="1"/>
</dbReference>
<feature type="region of interest" description="Disordered" evidence="1">
    <location>
        <begin position="141"/>
        <end position="191"/>
    </location>
</feature>
<organism evidence="2 3">
    <name type="scientific">Lacrimispora amygdalina</name>
    <dbReference type="NCBI Taxonomy" id="253257"/>
    <lineage>
        <taxon>Bacteria</taxon>
        <taxon>Bacillati</taxon>
        <taxon>Bacillota</taxon>
        <taxon>Clostridia</taxon>
        <taxon>Lachnospirales</taxon>
        <taxon>Lachnospiraceae</taxon>
        <taxon>Lacrimispora</taxon>
    </lineage>
</organism>
<sequence length="461" mass="51828">MKQSSERLNRLIKNLMIAVSLILAVFFSFKEASQAAGRLDLKEIQNWMGEGVADSVSFIWRYQYPAAVWDQEGEEGKALYQKDSLGSLFCGFFFSHSPLSRYMGKSNTKAGYYGENDPAYRSYLESGKFYEEHSFLLYDGGEESGEDGSVNAGAPKIQPGTQESQAAAQTQKPEVSQEIQQPMPGGTEKKSAMTCASSNIWPIVGTTYRKEQLADYDYMMKHFYSVHTSTTAGRDLMKADQFLSEKFTLEGGNDKPQILIYHTHSQEEYSDFRTQNNKEATVVGIGTYLTKLLTAKGYNVIHDTSVYDLQNGKLDRNKAYTYALDGITKILQENPSIEVILDIHRDGVNSDLHMVNKVNGKMTAPVMFFNGVCQTPEGPIEYLPNPYREKNLAFSFQMQLDSAAYFPGLTRKIYIKGLRYNQHLRARSSLIEVGAQTNSYQEALNAMEPLSEVLDMVLKGN</sequence>
<reference evidence="2 3" key="1">
    <citation type="submission" date="2018-07" db="EMBL/GenBank/DDBJ databases">
        <title>New species, Clostridium PI-S10-A1B.</title>
        <authorList>
            <person name="Krishna G."/>
            <person name="Summeta K."/>
            <person name="Shikha S."/>
            <person name="Prabhu P.B."/>
            <person name="Suresh K."/>
        </authorList>
    </citation>
    <scope>NUCLEOTIDE SEQUENCE [LARGE SCALE GENOMIC DNA]</scope>
    <source>
        <strain evidence="2 3">PI-S10-A1B</strain>
    </source>
</reference>